<dbReference type="InterPro" id="IPR003964">
    <property type="entry name" value="Carb_kinase"/>
</dbReference>
<name>A0AA95MNF2_9BACI</name>
<evidence type="ECO:0000313" key="11">
    <source>
        <dbReference type="EMBL" id="WHY85150.1"/>
    </source>
</evidence>
<dbReference type="PANTHER" id="PTHR30409:SF1">
    <property type="entry name" value="CARBAMATE KINASE-RELATED"/>
    <property type="match status" value="1"/>
</dbReference>
<gene>
    <name evidence="11" type="primary">arcC</name>
    <name evidence="11" type="ORF">QNH39_21400</name>
</gene>
<dbReference type="InterPro" id="IPR036393">
    <property type="entry name" value="AceGlu_kinase-like_sf"/>
</dbReference>
<dbReference type="InterPro" id="IPR001048">
    <property type="entry name" value="Asp/Glu/Uridylate_kinase"/>
</dbReference>
<evidence type="ECO:0000256" key="7">
    <source>
        <dbReference type="ARBA" id="ARBA00048467"/>
    </source>
</evidence>
<comment type="catalytic activity">
    <reaction evidence="7">
        <text>hydrogencarbonate + NH4(+) + ATP = carbamoyl phosphate + ADP + H2O + H(+)</text>
        <dbReference type="Rhea" id="RHEA:10152"/>
        <dbReference type="ChEBI" id="CHEBI:15377"/>
        <dbReference type="ChEBI" id="CHEBI:15378"/>
        <dbReference type="ChEBI" id="CHEBI:17544"/>
        <dbReference type="ChEBI" id="CHEBI:28938"/>
        <dbReference type="ChEBI" id="CHEBI:30616"/>
        <dbReference type="ChEBI" id="CHEBI:58228"/>
        <dbReference type="ChEBI" id="CHEBI:456216"/>
        <dbReference type="EC" id="2.7.2.2"/>
    </reaction>
</comment>
<organism evidence="11 12">
    <name type="scientific">Neobacillus novalis</name>
    <dbReference type="NCBI Taxonomy" id="220687"/>
    <lineage>
        <taxon>Bacteria</taxon>
        <taxon>Bacillati</taxon>
        <taxon>Bacillota</taxon>
        <taxon>Bacilli</taxon>
        <taxon>Bacillales</taxon>
        <taxon>Bacillaceae</taxon>
        <taxon>Neobacillus</taxon>
    </lineage>
</organism>
<keyword evidence="4" id="KW-0056">Arginine metabolism</keyword>
<keyword evidence="12" id="KW-1185">Reference proteome</keyword>
<dbReference type="Pfam" id="PF00696">
    <property type="entry name" value="AA_kinase"/>
    <property type="match status" value="1"/>
</dbReference>
<dbReference type="Gene3D" id="3.40.1160.10">
    <property type="entry name" value="Acetylglutamate kinase-like"/>
    <property type="match status" value="1"/>
</dbReference>
<dbReference type="NCBIfam" id="NF009007">
    <property type="entry name" value="PRK12352.1"/>
    <property type="match status" value="1"/>
</dbReference>
<evidence type="ECO:0000256" key="4">
    <source>
        <dbReference type="ARBA" id="ARBA00022503"/>
    </source>
</evidence>
<accession>A0AA95MNF2</accession>
<reference evidence="11" key="1">
    <citation type="submission" date="2023-05" db="EMBL/GenBank/DDBJ databases">
        <title>Comparative genomics of Bacillaceae isolates and their secondary metabolite potential.</title>
        <authorList>
            <person name="Song L."/>
            <person name="Nielsen L.J."/>
            <person name="Mohite O."/>
            <person name="Xu X."/>
            <person name="Weber T."/>
            <person name="Kovacs A.T."/>
        </authorList>
    </citation>
    <scope>NUCLEOTIDE SEQUENCE</scope>
    <source>
        <strain evidence="11">XLM17</strain>
    </source>
</reference>
<dbReference type="GO" id="GO:0019546">
    <property type="term" value="P:L-arginine deiminase pathway"/>
    <property type="evidence" value="ECO:0007669"/>
    <property type="project" value="TreeGrafter"/>
</dbReference>
<dbReference type="FunFam" id="3.40.1160.10:FF:000007">
    <property type="entry name" value="Carbamate kinase"/>
    <property type="match status" value="1"/>
</dbReference>
<dbReference type="RefSeq" id="WP_066091227.1">
    <property type="nucleotide sequence ID" value="NZ_CP126114.1"/>
</dbReference>
<evidence type="ECO:0000256" key="1">
    <source>
        <dbReference type="ARBA" id="ARBA00005118"/>
    </source>
</evidence>
<evidence type="ECO:0000256" key="2">
    <source>
        <dbReference type="ARBA" id="ARBA00011066"/>
    </source>
</evidence>
<evidence type="ECO:0000256" key="6">
    <source>
        <dbReference type="ARBA" id="ARBA00022777"/>
    </source>
</evidence>
<dbReference type="GO" id="GO:0008804">
    <property type="term" value="F:carbamate kinase activity"/>
    <property type="evidence" value="ECO:0007669"/>
    <property type="project" value="UniProtKB-UniRule"/>
</dbReference>
<keyword evidence="6 9" id="KW-0418">Kinase</keyword>
<dbReference type="PANTHER" id="PTHR30409">
    <property type="entry name" value="CARBAMATE KINASE"/>
    <property type="match status" value="1"/>
</dbReference>
<dbReference type="SUPFAM" id="SSF53633">
    <property type="entry name" value="Carbamate kinase-like"/>
    <property type="match status" value="1"/>
</dbReference>
<dbReference type="KEGG" id="nnv:QNH39_21400"/>
<evidence type="ECO:0000256" key="5">
    <source>
        <dbReference type="ARBA" id="ARBA00022679"/>
    </source>
</evidence>
<evidence type="ECO:0000259" key="10">
    <source>
        <dbReference type="Pfam" id="PF00696"/>
    </source>
</evidence>
<evidence type="ECO:0000256" key="9">
    <source>
        <dbReference type="PIRNR" id="PIRNR000723"/>
    </source>
</evidence>
<proteinExistence type="inferred from homology"/>
<comment type="pathway">
    <text evidence="1">Metabolic intermediate metabolism; carbamoyl phosphate degradation; CO(2) and NH(3) from carbamoyl phosphate: step 1/1.</text>
</comment>
<evidence type="ECO:0000256" key="8">
    <source>
        <dbReference type="NCBIfam" id="TIGR00746"/>
    </source>
</evidence>
<dbReference type="CDD" id="cd04235">
    <property type="entry name" value="AAK_CK"/>
    <property type="match status" value="1"/>
</dbReference>
<dbReference type="EMBL" id="CP126114">
    <property type="protein sequence ID" value="WHY85150.1"/>
    <property type="molecule type" value="Genomic_DNA"/>
</dbReference>
<evidence type="ECO:0000256" key="3">
    <source>
        <dbReference type="ARBA" id="ARBA00013070"/>
    </source>
</evidence>
<comment type="similarity">
    <text evidence="2 9">Belongs to the carbamate kinase family.</text>
</comment>
<sequence length="320" mass="34580">MSKIVLAIGGNAIIKEGQKGSIEEQQTNINESCEPVLGLIEQGHTVVITHGNGPQVGNTLIKTKMAESVVPAYPLDVCDAETQGNLGYLIQQAFRNKMVERNINKTVATVVTQAIVSKDDPAFETPTKPIGPFYSKEEMEEILKTEKLTFIEDSGRGYRRVVASPKPIKIVEKEAIEALLEKDITVITAGGGGIPVIENNGMLKGTEAVIDKDFASALLAAEINADYLFILTGVEQVAIHFGTPQQQNLLEMTADDALRYMDEGHFPKGSMGPKIEAAVLFLQKGGKNVIITSIDKLQDALQGKTGTRIVMQSETAVTNN</sequence>
<feature type="domain" description="Aspartate/glutamate/uridylate kinase" evidence="10">
    <location>
        <begin position="3"/>
        <end position="293"/>
    </location>
</feature>
<keyword evidence="5 9" id="KW-0808">Transferase</keyword>
<dbReference type="PIRSF" id="PIRSF000723">
    <property type="entry name" value="Carbamate_kin"/>
    <property type="match status" value="1"/>
</dbReference>
<protein>
    <recommendedName>
        <fullName evidence="3 8">Carbamate kinase</fullName>
    </recommendedName>
</protein>
<dbReference type="NCBIfam" id="TIGR00746">
    <property type="entry name" value="arcC"/>
    <property type="match status" value="1"/>
</dbReference>
<dbReference type="Proteomes" id="UP001178288">
    <property type="component" value="Chromosome"/>
</dbReference>
<dbReference type="GO" id="GO:0005829">
    <property type="term" value="C:cytosol"/>
    <property type="evidence" value="ECO:0007669"/>
    <property type="project" value="TreeGrafter"/>
</dbReference>
<dbReference type="AlphaFoldDB" id="A0AA95MNF2"/>
<dbReference type="PRINTS" id="PR01469">
    <property type="entry name" value="CARBMTKINASE"/>
</dbReference>
<evidence type="ECO:0000313" key="12">
    <source>
        <dbReference type="Proteomes" id="UP001178288"/>
    </source>
</evidence>